<sequence>MKSLYLIVLFIVITNCKSKKSFNEDAIVFSTFASNEKLELSVFKEIPDISVDGLLNYKDSLLIIRNAANTSDYHFTAFDLSKKTSVFDILESGRRDNEAVAFLSYGIYGNKLWVFDIVKNKFITSQITEDESGDDLPTNSISTFYYGIQPLNNTTFLGTGDYDSDYRAAIVDTRTNTVTRQIDSYSKDMSRGYKTAYESFLYLNPNRDKAILAARFTDRVQIINLKKERSTVLKGPYGFEPDLGFMTTNEGKEISYSNDQSKYAFVKGKTTTNYIYLLYSGNLQNGPNGHYGKTIHIYSWDGKPIKKLMLPDYILDFAISNDDSAIYTYNPNKKTLEFSTLSI</sequence>
<comment type="caution">
    <text evidence="1">The sequence shown here is derived from an EMBL/GenBank/DDBJ whole genome shotgun (WGS) entry which is preliminary data.</text>
</comment>
<evidence type="ECO:0000313" key="2">
    <source>
        <dbReference type="Proteomes" id="UP000012317"/>
    </source>
</evidence>
<protein>
    <recommendedName>
        <fullName evidence="3">TolB-like 6-blade propeller-like</fullName>
    </recommendedName>
</protein>
<proteinExistence type="predicted"/>
<accession>N1WR06</accession>
<dbReference type="STRING" id="1189619.pgond44_06145"/>
<dbReference type="RefSeq" id="WP_003438463.1">
    <property type="nucleotide sequence ID" value="NZ_APLF01000005.1"/>
</dbReference>
<dbReference type="Pfam" id="PF15869">
    <property type="entry name" value="TolB_like"/>
    <property type="match status" value="1"/>
</dbReference>
<dbReference type="SUPFAM" id="SSF50969">
    <property type="entry name" value="YVTN repeat-like/Quinoprotein amine dehydrogenase"/>
    <property type="match status" value="1"/>
</dbReference>
<dbReference type="eggNOG" id="COG3391">
    <property type="taxonomic scope" value="Bacteria"/>
</dbReference>
<evidence type="ECO:0008006" key="3">
    <source>
        <dbReference type="Google" id="ProtNLM"/>
    </source>
</evidence>
<reference evidence="1 2" key="1">
    <citation type="journal article" date="2014" name="Genome Biol. Evol.">
        <title>Extensive gene acquisition in the extremely psychrophilic bacterial species Psychroflexus torquis and the link to sea-ice ecosystem specialism.</title>
        <authorList>
            <person name="Feng S."/>
            <person name="Powell S.M."/>
            <person name="Wilson R."/>
            <person name="Bowman J.P."/>
        </authorList>
    </citation>
    <scope>NUCLEOTIDE SEQUENCE [LARGE SCALE GENOMIC DNA]</scope>
    <source>
        <strain evidence="1 2">ACAM 44</strain>
    </source>
</reference>
<name>N1WR06_9FLAO</name>
<keyword evidence="2" id="KW-1185">Reference proteome</keyword>
<dbReference type="EMBL" id="APLF01000005">
    <property type="protein sequence ID" value="EMY81410.1"/>
    <property type="molecule type" value="Genomic_DNA"/>
</dbReference>
<dbReference type="InterPro" id="IPR011044">
    <property type="entry name" value="Quino_amine_DH_bsu"/>
</dbReference>
<gene>
    <name evidence="1" type="ORF">pgond44_06145</name>
</gene>
<dbReference type="AlphaFoldDB" id="N1WR06"/>
<evidence type="ECO:0000313" key="1">
    <source>
        <dbReference type="EMBL" id="EMY81410.1"/>
    </source>
</evidence>
<organism evidence="1 2">
    <name type="scientific">Psychroflexus gondwanensis ACAM 44</name>
    <dbReference type="NCBI Taxonomy" id="1189619"/>
    <lineage>
        <taxon>Bacteria</taxon>
        <taxon>Pseudomonadati</taxon>
        <taxon>Bacteroidota</taxon>
        <taxon>Flavobacteriia</taxon>
        <taxon>Flavobacteriales</taxon>
        <taxon>Flavobacteriaceae</taxon>
        <taxon>Psychroflexus</taxon>
    </lineage>
</organism>
<dbReference type="Proteomes" id="UP000012317">
    <property type="component" value="Unassembled WGS sequence"/>
</dbReference>